<evidence type="ECO:0000256" key="1">
    <source>
        <dbReference type="ARBA" id="ARBA00022729"/>
    </source>
</evidence>
<dbReference type="CDD" id="cd13566">
    <property type="entry name" value="PBP2_phosphate"/>
    <property type="match status" value="1"/>
</dbReference>
<dbReference type="EMBL" id="CP001344">
    <property type="protein sequence ID" value="ACL45180.1"/>
    <property type="molecule type" value="Genomic_DNA"/>
</dbReference>
<keyword evidence="3" id="KW-0472">Membrane</keyword>
<evidence type="ECO:0000313" key="5">
    <source>
        <dbReference type="EMBL" id="ACL45180.1"/>
    </source>
</evidence>
<dbReference type="InterPro" id="IPR024370">
    <property type="entry name" value="PBP_domain"/>
</dbReference>
<feature type="domain" description="PBP" evidence="4">
    <location>
        <begin position="126"/>
        <end position="381"/>
    </location>
</feature>
<name>B8HKU8_CYAP4</name>
<dbReference type="KEGG" id="cyn:Cyan7425_2837"/>
<accession>B8HKU8</accession>
<dbReference type="Gene3D" id="3.40.190.10">
    <property type="entry name" value="Periplasmic binding protein-like II"/>
    <property type="match status" value="2"/>
</dbReference>
<evidence type="ECO:0000256" key="2">
    <source>
        <dbReference type="SAM" id="MobiDB-lite"/>
    </source>
</evidence>
<dbReference type="STRING" id="395961.Cyan7425_2837"/>
<dbReference type="AlphaFoldDB" id="B8HKU8"/>
<feature type="region of interest" description="Disordered" evidence="2">
    <location>
        <begin position="73"/>
        <end position="97"/>
    </location>
</feature>
<evidence type="ECO:0000256" key="3">
    <source>
        <dbReference type="SAM" id="Phobius"/>
    </source>
</evidence>
<dbReference type="PANTHER" id="PTHR30570:SF1">
    <property type="entry name" value="PHOSPHATE-BINDING PROTEIN PSTS"/>
    <property type="match status" value="1"/>
</dbReference>
<keyword evidence="3" id="KW-1133">Transmembrane helix</keyword>
<organism evidence="5">
    <name type="scientific">Cyanothece sp. (strain PCC 7425 / ATCC 29141)</name>
    <dbReference type="NCBI Taxonomy" id="395961"/>
    <lineage>
        <taxon>Bacteria</taxon>
        <taxon>Bacillati</taxon>
        <taxon>Cyanobacteriota</taxon>
        <taxon>Cyanophyceae</taxon>
        <taxon>Gomontiellales</taxon>
        <taxon>Cyanothecaceae</taxon>
        <taxon>Cyanothece</taxon>
    </lineage>
</organism>
<dbReference type="Pfam" id="PF12849">
    <property type="entry name" value="PBP_like_2"/>
    <property type="match status" value="1"/>
</dbReference>
<protein>
    <recommendedName>
        <fullName evidence="4">PBP domain-containing protein</fullName>
    </recommendedName>
</protein>
<feature type="transmembrane region" description="Helical" evidence="3">
    <location>
        <begin position="42"/>
        <end position="63"/>
    </location>
</feature>
<keyword evidence="3" id="KW-0812">Transmembrane</keyword>
<keyword evidence="1" id="KW-0732">Signal</keyword>
<dbReference type="OrthoDB" id="454818at2"/>
<reference evidence="5" key="1">
    <citation type="submission" date="2009-01" db="EMBL/GenBank/DDBJ databases">
        <title>Complete sequence of chromosome Cyanothece sp. PCC 7425.</title>
        <authorList>
            <consortium name="US DOE Joint Genome Institute"/>
            <person name="Lucas S."/>
            <person name="Copeland A."/>
            <person name="Lapidus A."/>
            <person name="Glavina del Rio T."/>
            <person name="Dalin E."/>
            <person name="Tice H."/>
            <person name="Bruce D."/>
            <person name="Goodwin L."/>
            <person name="Pitluck S."/>
            <person name="Sims D."/>
            <person name="Meineke L."/>
            <person name="Brettin T."/>
            <person name="Detter J.C."/>
            <person name="Han C."/>
            <person name="Larimer F."/>
            <person name="Land M."/>
            <person name="Hauser L."/>
            <person name="Kyrpides N."/>
            <person name="Ovchinnikova G."/>
            <person name="Liberton M."/>
            <person name="Stoeckel J."/>
            <person name="Banerjee A."/>
            <person name="Singh A."/>
            <person name="Page L."/>
            <person name="Sato H."/>
            <person name="Zhao L."/>
            <person name="Sherman L."/>
            <person name="Pakrasi H."/>
            <person name="Richardson P."/>
        </authorList>
    </citation>
    <scope>NUCLEOTIDE SEQUENCE</scope>
    <source>
        <strain evidence="5">PCC 7425</strain>
    </source>
</reference>
<proteinExistence type="predicted"/>
<sequence>MSSDLNPDFNYVKCPKCGHDRNPSTARKCEICGTALKKGTSLFPLLLGGLVGLAVLGTGFWWLKSLLSGPSTNSPGLSSSVSPQVPEDTASNATQAQHSQLKGAVIQSYTTFADVPNVPQGIFNYGGSTVFAPLRSPAIVQQLNQVFPQFQLRYTEPTTGAPGSGKGIEMLIAGQLSFAQSSRPIKDDEYTTAKLRGFSLDAVPIAIDGIALFVNPQLVDEGIKGLSLDQVRAIFTGKAQNWQEFGGPDRRITPLIRDLTAASDFFHESVLEKQPVGANVREARDATESIRRVARDPGGISYATASEAINQRTIRTLPIGKEGSRNFISACADPNCTTVNAPAFTDGSYPITRRLFLIIKRDGKLDEQAGVAYANLLLSNEGQKLVQQSGFVPIR</sequence>
<dbReference type="eggNOG" id="COG0226">
    <property type="taxonomic scope" value="Bacteria"/>
</dbReference>
<dbReference type="SUPFAM" id="SSF53850">
    <property type="entry name" value="Periplasmic binding protein-like II"/>
    <property type="match status" value="1"/>
</dbReference>
<dbReference type="HOGENOM" id="CLU_026228_2_0_3"/>
<dbReference type="PANTHER" id="PTHR30570">
    <property type="entry name" value="PERIPLASMIC PHOSPHATE BINDING COMPONENT OF PHOSPHATE ABC TRANSPORTER"/>
    <property type="match status" value="1"/>
</dbReference>
<dbReference type="InterPro" id="IPR050811">
    <property type="entry name" value="Phosphate_ABC_transporter"/>
</dbReference>
<evidence type="ECO:0000259" key="4">
    <source>
        <dbReference type="Pfam" id="PF12849"/>
    </source>
</evidence>
<gene>
    <name evidence="5" type="ordered locus">Cyan7425_2837</name>
</gene>